<dbReference type="GO" id="GO:0016301">
    <property type="term" value="F:kinase activity"/>
    <property type="evidence" value="ECO:0007669"/>
    <property type="project" value="UniProtKB-KW"/>
</dbReference>
<keyword evidence="1" id="KW-0808">Transferase</keyword>
<proteinExistence type="predicted"/>
<dbReference type="Pfam" id="PF06293">
    <property type="entry name" value="Kdo"/>
    <property type="match status" value="1"/>
</dbReference>
<gene>
    <name evidence="1" type="primary">rfaP</name>
    <name evidence="1" type="ORF">Pla133_40310</name>
</gene>
<dbReference type="Proteomes" id="UP000316921">
    <property type="component" value="Chromosome"/>
</dbReference>
<dbReference type="InterPro" id="IPR011009">
    <property type="entry name" value="Kinase-like_dom_sf"/>
</dbReference>
<dbReference type="RefSeq" id="WP_145068336.1">
    <property type="nucleotide sequence ID" value="NZ_CP036287.1"/>
</dbReference>
<dbReference type="EC" id="2.7.1.-" evidence="1"/>
<dbReference type="EMBL" id="CP036287">
    <property type="protein sequence ID" value="QDU68916.1"/>
    <property type="molecule type" value="Genomic_DNA"/>
</dbReference>
<protein>
    <submittedName>
        <fullName evidence="1">Lipopolysaccharide core heptose(I) kinase RfaP</fullName>
        <ecNumber evidence="1">2.7.1.-</ecNumber>
    </submittedName>
</protein>
<accession>A0A518BPM9</accession>
<keyword evidence="1" id="KW-0418">Kinase</keyword>
<evidence type="ECO:0000313" key="1">
    <source>
        <dbReference type="EMBL" id="QDU68916.1"/>
    </source>
</evidence>
<dbReference type="KEGG" id="pbap:Pla133_40310"/>
<sequence length="281" mass="31689">MVRRLGPGRSAADPRAPLEGDFDAWWSLFAAARREPLRQVPGRRTDALDFDLGGSSTSAVLKEFAGGDPVDWWFERLRGRPTRTPAAREFDALAALGAANFPVPAPLLLLEEGPAPRWLPPHPGRGLRSAVLLEAVEIVTSLDLALAEADTGRRRDLLQRLGQLVADLHGVGWYHRDLYLGHFVLDRRDRIVLLDLGRARHEREPRRRWLVKDLAALLGSAPPAVSAAERLRFLGTWLERVRGSVPRSERRRWVREVQAKARRLMAHRPRHHGRPVQGVER</sequence>
<dbReference type="Gene3D" id="1.10.510.10">
    <property type="entry name" value="Transferase(Phosphotransferase) domain 1"/>
    <property type="match status" value="1"/>
</dbReference>
<reference evidence="1 2" key="1">
    <citation type="submission" date="2019-02" db="EMBL/GenBank/DDBJ databases">
        <title>Deep-cultivation of Planctomycetes and their phenomic and genomic characterization uncovers novel biology.</title>
        <authorList>
            <person name="Wiegand S."/>
            <person name="Jogler M."/>
            <person name="Boedeker C."/>
            <person name="Pinto D."/>
            <person name="Vollmers J."/>
            <person name="Rivas-Marin E."/>
            <person name="Kohn T."/>
            <person name="Peeters S.H."/>
            <person name="Heuer A."/>
            <person name="Rast P."/>
            <person name="Oberbeckmann S."/>
            <person name="Bunk B."/>
            <person name="Jeske O."/>
            <person name="Meyerdierks A."/>
            <person name="Storesund J.E."/>
            <person name="Kallscheuer N."/>
            <person name="Luecker S."/>
            <person name="Lage O.M."/>
            <person name="Pohl T."/>
            <person name="Merkel B.J."/>
            <person name="Hornburger P."/>
            <person name="Mueller R.-W."/>
            <person name="Bruemmer F."/>
            <person name="Labrenz M."/>
            <person name="Spormann A.M."/>
            <person name="Op den Camp H."/>
            <person name="Overmann J."/>
            <person name="Amann R."/>
            <person name="Jetten M.S.M."/>
            <person name="Mascher T."/>
            <person name="Medema M.H."/>
            <person name="Devos D.P."/>
            <person name="Kaster A.-K."/>
            <person name="Ovreas L."/>
            <person name="Rohde M."/>
            <person name="Galperin M.Y."/>
            <person name="Jogler C."/>
        </authorList>
    </citation>
    <scope>NUCLEOTIDE SEQUENCE [LARGE SCALE GENOMIC DNA]</scope>
    <source>
        <strain evidence="1 2">Pla133</strain>
    </source>
</reference>
<keyword evidence="2" id="KW-1185">Reference proteome</keyword>
<evidence type="ECO:0000313" key="2">
    <source>
        <dbReference type="Proteomes" id="UP000316921"/>
    </source>
</evidence>
<dbReference type="AlphaFoldDB" id="A0A518BPM9"/>
<organism evidence="1 2">
    <name type="scientific">Engelhardtia mirabilis</name>
    <dbReference type="NCBI Taxonomy" id="2528011"/>
    <lineage>
        <taxon>Bacteria</taxon>
        <taxon>Pseudomonadati</taxon>
        <taxon>Planctomycetota</taxon>
        <taxon>Planctomycetia</taxon>
        <taxon>Planctomycetia incertae sedis</taxon>
        <taxon>Engelhardtia</taxon>
    </lineage>
</organism>
<name>A0A518BPM9_9BACT</name>
<dbReference type="SUPFAM" id="SSF56112">
    <property type="entry name" value="Protein kinase-like (PK-like)"/>
    <property type="match status" value="1"/>
</dbReference>